<proteinExistence type="predicted"/>
<keyword evidence="4" id="KW-1185">Reference proteome</keyword>
<dbReference type="Pfam" id="PF16872">
    <property type="entry name" value="putAbiC"/>
    <property type="match status" value="1"/>
</dbReference>
<feature type="transmembrane region" description="Helical" evidence="2">
    <location>
        <begin position="44"/>
        <end position="63"/>
    </location>
</feature>
<organism evidence="3 4">
    <name type="scientific">Epibacterium ulvae</name>
    <dbReference type="NCBI Taxonomy" id="1156985"/>
    <lineage>
        <taxon>Bacteria</taxon>
        <taxon>Pseudomonadati</taxon>
        <taxon>Pseudomonadota</taxon>
        <taxon>Alphaproteobacteria</taxon>
        <taxon>Rhodobacterales</taxon>
        <taxon>Roseobacteraceae</taxon>
        <taxon>Epibacterium</taxon>
    </lineage>
</organism>
<evidence type="ECO:0000256" key="2">
    <source>
        <dbReference type="SAM" id="Phobius"/>
    </source>
</evidence>
<evidence type="ECO:0000256" key="1">
    <source>
        <dbReference type="SAM" id="Coils"/>
    </source>
</evidence>
<keyword evidence="2" id="KW-0812">Transmembrane</keyword>
<feature type="coiled-coil region" evidence="1">
    <location>
        <begin position="100"/>
        <end position="148"/>
    </location>
</feature>
<reference evidence="3 4" key="1">
    <citation type="submission" date="2016-10" db="EMBL/GenBank/DDBJ databases">
        <authorList>
            <person name="de Groot N.N."/>
        </authorList>
    </citation>
    <scope>NUCLEOTIDE SEQUENCE [LARGE SCALE GENOMIC DNA]</scope>
    <source>
        <strain evidence="3 4">U95</strain>
    </source>
</reference>
<evidence type="ECO:0000313" key="4">
    <source>
        <dbReference type="Proteomes" id="UP000198767"/>
    </source>
</evidence>
<name>A0A1G5PWD9_9RHOB</name>
<keyword evidence="2" id="KW-1133">Transmembrane helix</keyword>
<protein>
    <submittedName>
        <fullName evidence="3">Putative phage abortive infection protein</fullName>
    </submittedName>
</protein>
<dbReference type="AlphaFoldDB" id="A0A1G5PWD9"/>
<evidence type="ECO:0000313" key="3">
    <source>
        <dbReference type="EMBL" id="SCZ53884.1"/>
    </source>
</evidence>
<gene>
    <name evidence="3" type="ORF">SAMN04488118_102206</name>
</gene>
<dbReference type="RefSeq" id="WP_090216315.1">
    <property type="nucleotide sequence ID" value="NZ_FMWG01000002.1"/>
</dbReference>
<dbReference type="InterPro" id="IPR031709">
    <property type="entry name" value="PutAbiC"/>
</dbReference>
<accession>A0A1G5PWD9</accession>
<sequence length="315" mass="36366">MDWKRYFRSAKGRAAQLARAGLSLLNQRMLKRSQRYLIVWTQRYPFGFFAIVAMVVVILWLLNPIYIRWLSGTVEKAGPLGDSFGALTSLFTGAAFVGLIATLMQQQREIRMQRQDLKLQRDEMKAAREELAGQKGQMELQNQSIKQQMFEQTFFNLLNVFNSYIADLTQATQNEGKEPKKGRDQLEYIQASLTGDYGYTQTKTRQIANKFLDRYNQYSNDLNSYFRLLYNIIRLVDESQVDDKKRYVDILRAQLSDSELVLIALNSERPEGAKLKERAERHKLLKHLPKTINDLPTADVCNAVATLSKAECENE</sequence>
<dbReference type="OrthoDB" id="6678638at2"/>
<dbReference type="STRING" id="1156985.SAMN04488118_102206"/>
<feature type="transmembrane region" description="Helical" evidence="2">
    <location>
        <begin position="83"/>
        <end position="104"/>
    </location>
</feature>
<keyword evidence="1" id="KW-0175">Coiled coil</keyword>
<dbReference type="Proteomes" id="UP000198767">
    <property type="component" value="Unassembled WGS sequence"/>
</dbReference>
<keyword evidence="2" id="KW-0472">Membrane</keyword>
<dbReference type="EMBL" id="FMWG01000002">
    <property type="protein sequence ID" value="SCZ53884.1"/>
    <property type="molecule type" value="Genomic_DNA"/>
</dbReference>